<keyword evidence="5" id="KW-1185">Reference proteome</keyword>
<dbReference type="InterPro" id="IPR050792">
    <property type="entry name" value="ADP-ribosylglycohydrolase"/>
</dbReference>
<dbReference type="EMBL" id="LGCM01000014">
    <property type="protein sequence ID" value="KPL89848.1"/>
    <property type="molecule type" value="Genomic_DNA"/>
</dbReference>
<dbReference type="Proteomes" id="UP000050501">
    <property type="component" value="Unassembled WGS sequence"/>
</dbReference>
<evidence type="ECO:0000313" key="4">
    <source>
        <dbReference type="EMBL" id="KPL89848.1"/>
    </source>
</evidence>
<dbReference type="RefSeq" id="WP_062416988.1">
    <property type="nucleotide sequence ID" value="NZ_DF967974.1"/>
</dbReference>
<protein>
    <recommendedName>
        <fullName evidence="6">ADP-ribosylglycohydrolase</fullName>
    </recommendedName>
</protein>
<dbReference type="OrthoDB" id="9798107at2"/>
<feature type="binding site" evidence="3">
    <location>
        <position position="280"/>
    </location>
    <ligand>
        <name>Mg(2+)</name>
        <dbReference type="ChEBI" id="CHEBI:18420"/>
        <label>1</label>
    </ligand>
</feature>
<dbReference type="STRING" id="229921.ADN01_02905"/>
<gene>
    <name evidence="4" type="ORF">ADN01_02905</name>
</gene>
<evidence type="ECO:0008006" key="6">
    <source>
        <dbReference type="Google" id="ProtNLM"/>
    </source>
</evidence>
<comment type="caution">
    <text evidence="4">The sequence shown here is derived from an EMBL/GenBank/DDBJ whole genome shotgun (WGS) entry which is preliminary data.</text>
</comment>
<evidence type="ECO:0000256" key="1">
    <source>
        <dbReference type="ARBA" id="ARBA00010702"/>
    </source>
</evidence>
<feature type="binding site" evidence="3">
    <location>
        <position position="283"/>
    </location>
    <ligand>
        <name>Mg(2+)</name>
        <dbReference type="ChEBI" id="CHEBI:18420"/>
        <label>1</label>
    </ligand>
</feature>
<keyword evidence="3" id="KW-0460">Magnesium</keyword>
<keyword evidence="3" id="KW-0479">Metal-binding</keyword>
<dbReference type="PANTHER" id="PTHR16222">
    <property type="entry name" value="ADP-RIBOSYLGLYCOHYDROLASE"/>
    <property type="match status" value="1"/>
</dbReference>
<evidence type="ECO:0000256" key="2">
    <source>
        <dbReference type="ARBA" id="ARBA00022801"/>
    </source>
</evidence>
<dbReference type="SUPFAM" id="SSF101478">
    <property type="entry name" value="ADP-ribosylglycohydrolase"/>
    <property type="match status" value="1"/>
</dbReference>
<dbReference type="GO" id="GO:0046872">
    <property type="term" value="F:metal ion binding"/>
    <property type="evidence" value="ECO:0007669"/>
    <property type="project" value="UniProtKB-KW"/>
</dbReference>
<feature type="binding site" evidence="3">
    <location>
        <position position="62"/>
    </location>
    <ligand>
        <name>Mg(2+)</name>
        <dbReference type="ChEBI" id="CHEBI:18420"/>
        <label>1</label>
    </ligand>
</feature>
<feature type="binding site" evidence="3">
    <location>
        <position position="61"/>
    </location>
    <ligand>
        <name>Mg(2+)</name>
        <dbReference type="ChEBI" id="CHEBI:18420"/>
        <label>1</label>
    </ligand>
</feature>
<dbReference type="Pfam" id="PF03747">
    <property type="entry name" value="ADP_ribosyl_GH"/>
    <property type="match status" value="1"/>
</dbReference>
<dbReference type="InterPro" id="IPR005502">
    <property type="entry name" value="Ribosyl_crysJ1"/>
</dbReference>
<sequence>MGLYEHILGGMYGQALGDAWAMPAMLSPQATWDLHGGWIDTLRSAPDSHPVHHGLPAGRITDDTEQAFALAQAILEDGKVTPEGAARAVVAWYDRIDGDHSPYVGPSTRRAVLALKSGGDLYETGSRGDTNGASMRVAPVGLIHPGDVEGAVEDAWRSCIPTHNTDIAISGAAAVAGAIAEALRPGASLDEIVGAGQRAADLGRQHGCPWMGASVSRRIDLAVEIARSKLPERARLQEIYDVIGCTLAISESVPAAFGVLVMADGSPQRTAMYAAGLSGDADTVAAMACAIAGAWKGVEAFDRDVLAKLRQANPEYDFEATAKGLLALAEKNLAR</sequence>
<keyword evidence="2" id="KW-0378">Hydrolase</keyword>
<dbReference type="Gene3D" id="1.10.4080.10">
    <property type="entry name" value="ADP-ribosylation/Crystallin J1"/>
    <property type="match status" value="1"/>
</dbReference>
<organism evidence="4 5">
    <name type="scientific">Levilinea saccharolytica</name>
    <dbReference type="NCBI Taxonomy" id="229921"/>
    <lineage>
        <taxon>Bacteria</taxon>
        <taxon>Bacillati</taxon>
        <taxon>Chloroflexota</taxon>
        <taxon>Anaerolineae</taxon>
        <taxon>Anaerolineales</taxon>
        <taxon>Anaerolineaceae</taxon>
        <taxon>Levilinea</taxon>
    </lineage>
</organism>
<accession>A0A0P6YX97</accession>
<feature type="binding site" evidence="3">
    <location>
        <position position="282"/>
    </location>
    <ligand>
        <name>Mg(2+)</name>
        <dbReference type="ChEBI" id="CHEBI:18420"/>
        <label>1</label>
    </ligand>
</feature>
<comment type="cofactor">
    <cofactor evidence="3">
        <name>Mg(2+)</name>
        <dbReference type="ChEBI" id="CHEBI:18420"/>
    </cofactor>
    <text evidence="3">Binds 2 magnesium ions per subunit.</text>
</comment>
<evidence type="ECO:0000313" key="5">
    <source>
        <dbReference type="Proteomes" id="UP000050501"/>
    </source>
</evidence>
<reference evidence="4 5" key="1">
    <citation type="submission" date="2015-07" db="EMBL/GenBank/DDBJ databases">
        <title>Genome sequence of Levilinea saccharolytica DSM 16555.</title>
        <authorList>
            <person name="Hemp J."/>
            <person name="Ward L.M."/>
            <person name="Pace L.A."/>
            <person name="Fischer W.W."/>
        </authorList>
    </citation>
    <scope>NUCLEOTIDE SEQUENCE [LARGE SCALE GENOMIC DNA]</scope>
    <source>
        <strain evidence="4 5">KIBI-1</strain>
    </source>
</reference>
<name>A0A0P6YX97_9CHLR</name>
<dbReference type="AlphaFoldDB" id="A0A0P6YX97"/>
<dbReference type="InterPro" id="IPR036705">
    <property type="entry name" value="Ribosyl_crysJ1_sf"/>
</dbReference>
<feature type="binding site" evidence="3">
    <location>
        <position position="63"/>
    </location>
    <ligand>
        <name>Mg(2+)</name>
        <dbReference type="ChEBI" id="CHEBI:18420"/>
        <label>1</label>
    </ligand>
</feature>
<dbReference type="PANTHER" id="PTHR16222:SF24">
    <property type="entry name" value="ADP-RIBOSYLHYDROLASE ARH3"/>
    <property type="match status" value="1"/>
</dbReference>
<comment type="similarity">
    <text evidence="1">Belongs to the ADP-ribosylglycohydrolase family.</text>
</comment>
<dbReference type="GO" id="GO:0016787">
    <property type="term" value="F:hydrolase activity"/>
    <property type="evidence" value="ECO:0007669"/>
    <property type="project" value="UniProtKB-KW"/>
</dbReference>
<proteinExistence type="inferred from homology"/>
<evidence type="ECO:0000256" key="3">
    <source>
        <dbReference type="PIRSR" id="PIRSR605502-1"/>
    </source>
</evidence>